<keyword evidence="2" id="KW-0813">Transport</keyword>
<name>A0AAV0R143_9ROSI</name>
<accession>A0AAV0R143</accession>
<feature type="domain" description="ABC transporter" evidence="10">
    <location>
        <begin position="35"/>
        <end position="226"/>
    </location>
</feature>
<keyword evidence="5" id="KW-0067">ATP-binding</keyword>
<dbReference type="PROSITE" id="PS00211">
    <property type="entry name" value="ABC_TRANSPORTER_1"/>
    <property type="match status" value="1"/>
</dbReference>
<reference evidence="11" key="1">
    <citation type="submission" date="2022-08" db="EMBL/GenBank/DDBJ databases">
        <authorList>
            <person name="Gutierrez-Valencia J."/>
        </authorList>
    </citation>
    <scope>NUCLEOTIDE SEQUENCE</scope>
</reference>
<keyword evidence="7 9" id="KW-0472">Membrane</keyword>
<dbReference type="GO" id="GO:0042626">
    <property type="term" value="F:ATPase-coupled transmembrane transporter activity"/>
    <property type="evidence" value="ECO:0007669"/>
    <property type="project" value="TreeGrafter"/>
</dbReference>
<dbReference type="GO" id="GO:0016020">
    <property type="term" value="C:membrane"/>
    <property type="evidence" value="ECO:0007669"/>
    <property type="project" value="UniProtKB-SubCell"/>
</dbReference>
<dbReference type="AlphaFoldDB" id="A0AAV0R143"/>
<keyword evidence="12" id="KW-1185">Reference proteome</keyword>
<evidence type="ECO:0000256" key="9">
    <source>
        <dbReference type="SAM" id="Phobius"/>
    </source>
</evidence>
<organism evidence="11 12">
    <name type="scientific">Linum tenue</name>
    <dbReference type="NCBI Taxonomy" id="586396"/>
    <lineage>
        <taxon>Eukaryota</taxon>
        <taxon>Viridiplantae</taxon>
        <taxon>Streptophyta</taxon>
        <taxon>Embryophyta</taxon>
        <taxon>Tracheophyta</taxon>
        <taxon>Spermatophyta</taxon>
        <taxon>Magnoliopsida</taxon>
        <taxon>eudicotyledons</taxon>
        <taxon>Gunneridae</taxon>
        <taxon>Pentapetalae</taxon>
        <taxon>rosids</taxon>
        <taxon>fabids</taxon>
        <taxon>Malpighiales</taxon>
        <taxon>Linaceae</taxon>
        <taxon>Linum</taxon>
    </lineage>
</organism>
<dbReference type="Gene3D" id="3.40.50.300">
    <property type="entry name" value="P-loop containing nucleotide triphosphate hydrolases"/>
    <property type="match status" value="2"/>
</dbReference>
<protein>
    <recommendedName>
        <fullName evidence="10">ABC transporter domain-containing protein</fullName>
    </recommendedName>
</protein>
<dbReference type="InterPro" id="IPR050352">
    <property type="entry name" value="ABCG_transporters"/>
</dbReference>
<keyword evidence="4" id="KW-0547">Nucleotide-binding</keyword>
<dbReference type="GO" id="GO:0005524">
    <property type="term" value="F:ATP binding"/>
    <property type="evidence" value="ECO:0007669"/>
    <property type="project" value="UniProtKB-KW"/>
</dbReference>
<dbReference type="GO" id="GO:0016887">
    <property type="term" value="F:ATP hydrolysis activity"/>
    <property type="evidence" value="ECO:0007669"/>
    <property type="project" value="InterPro"/>
</dbReference>
<comment type="subcellular location">
    <subcellularLocation>
        <location evidence="1">Membrane</location>
        <topology evidence="1">Multi-pass membrane protein</topology>
    </subcellularLocation>
</comment>
<dbReference type="PANTHER" id="PTHR48041:SF79">
    <property type="entry name" value="ABC TRANSPORTER G FAMILY MEMBER 5"/>
    <property type="match status" value="1"/>
</dbReference>
<comment type="caution">
    <text evidence="11">The sequence shown here is derived from an EMBL/GenBank/DDBJ whole genome shotgun (WGS) entry which is preliminary data.</text>
</comment>
<dbReference type="Proteomes" id="UP001154282">
    <property type="component" value="Unassembled WGS sequence"/>
</dbReference>
<evidence type="ECO:0000313" key="12">
    <source>
        <dbReference type="Proteomes" id="UP001154282"/>
    </source>
</evidence>
<dbReference type="InterPro" id="IPR003439">
    <property type="entry name" value="ABC_transporter-like_ATP-bd"/>
</dbReference>
<keyword evidence="3 9" id="KW-0812">Transmembrane</keyword>
<dbReference type="SMART" id="SM00382">
    <property type="entry name" value="AAA"/>
    <property type="match status" value="1"/>
</dbReference>
<dbReference type="Pfam" id="PF00005">
    <property type="entry name" value="ABC_tran"/>
    <property type="match status" value="2"/>
</dbReference>
<evidence type="ECO:0000256" key="6">
    <source>
        <dbReference type="ARBA" id="ARBA00022989"/>
    </source>
</evidence>
<dbReference type="PANTHER" id="PTHR48041">
    <property type="entry name" value="ABC TRANSPORTER G FAMILY MEMBER 28"/>
    <property type="match status" value="1"/>
</dbReference>
<feature type="transmembrane region" description="Helical" evidence="9">
    <location>
        <begin position="328"/>
        <end position="348"/>
    </location>
</feature>
<evidence type="ECO:0000256" key="3">
    <source>
        <dbReference type="ARBA" id="ARBA00022692"/>
    </source>
</evidence>
<evidence type="ECO:0000256" key="5">
    <source>
        <dbReference type="ARBA" id="ARBA00022840"/>
    </source>
</evidence>
<evidence type="ECO:0000313" key="11">
    <source>
        <dbReference type="EMBL" id="CAI0551228.1"/>
    </source>
</evidence>
<dbReference type="InterPro" id="IPR003593">
    <property type="entry name" value="AAA+_ATPase"/>
</dbReference>
<evidence type="ECO:0000256" key="2">
    <source>
        <dbReference type="ARBA" id="ARBA00022448"/>
    </source>
</evidence>
<dbReference type="PROSITE" id="PS50893">
    <property type="entry name" value="ABC_TRANSPORTER_2"/>
    <property type="match status" value="1"/>
</dbReference>
<keyword evidence="6 9" id="KW-1133">Transmembrane helix</keyword>
<evidence type="ECO:0000256" key="7">
    <source>
        <dbReference type="ARBA" id="ARBA00023136"/>
    </source>
</evidence>
<dbReference type="SUPFAM" id="SSF52540">
    <property type="entry name" value="P-loop containing nucleoside triphosphate hydrolases"/>
    <property type="match status" value="1"/>
</dbReference>
<evidence type="ECO:0000259" key="10">
    <source>
        <dbReference type="PROSITE" id="PS50893"/>
    </source>
</evidence>
<evidence type="ECO:0000256" key="4">
    <source>
        <dbReference type="ARBA" id="ARBA00022741"/>
    </source>
</evidence>
<evidence type="ECO:0000256" key="8">
    <source>
        <dbReference type="SAM" id="MobiDB-lite"/>
    </source>
</evidence>
<feature type="region of interest" description="Disordered" evidence="8">
    <location>
        <begin position="13"/>
        <end position="44"/>
    </location>
</feature>
<dbReference type="EMBL" id="CAMGYJ010000010">
    <property type="protein sequence ID" value="CAI0551228.1"/>
    <property type="molecule type" value="Genomic_DNA"/>
</dbReference>
<dbReference type="InterPro" id="IPR043926">
    <property type="entry name" value="ABCG_dom"/>
</dbReference>
<gene>
    <name evidence="11" type="ORF">LITE_LOCUS45872</name>
</gene>
<evidence type="ECO:0000256" key="1">
    <source>
        <dbReference type="ARBA" id="ARBA00004141"/>
    </source>
</evidence>
<sequence length="349" mass="37553">MKKQGFEIEASGITYTIPAKSPPPPPPSAAKKRSPFFPNIFAGDNDHGRGRKKTVLDDVTFTAKPWEVLAIVGPSGAGKSTLLEILAGKISPTAGSVLVNGTPELGLTHAARTRVGDESGRVRGISGGERRRVSIGVDVIHDPKVLILDEPTSGLDSSSALQIVGLLKSMAETRGRTIVLSIHQPGFRIVKLFNSVLFMAGGSVLHHGSADGLGSRLKAVGLQVPGRVNVVEFAMESVETFRERVGDCKRGEVVVAAAVGKRSGKCTLQQLFDLQAASSVGHHSNRIADEESAIINIGLEDSEFGLWGDYHQYPNSWFRETMILTHRFVCLFIFSLLFLVTCDLQVIFA</sequence>
<dbReference type="InterPro" id="IPR017871">
    <property type="entry name" value="ABC_transporter-like_CS"/>
</dbReference>
<proteinExistence type="predicted"/>
<dbReference type="InterPro" id="IPR027417">
    <property type="entry name" value="P-loop_NTPase"/>
</dbReference>
<dbReference type="Pfam" id="PF19055">
    <property type="entry name" value="ABC2_membrane_7"/>
    <property type="match status" value="1"/>
</dbReference>